<gene>
    <name evidence="1" type="ORF">EI684_02045</name>
</gene>
<evidence type="ECO:0000313" key="2">
    <source>
        <dbReference type="Proteomes" id="UP000280307"/>
    </source>
</evidence>
<organism evidence="1 2">
    <name type="scientific">Candidatus Viridilinea halotolerans</name>
    <dbReference type="NCBI Taxonomy" id="2491704"/>
    <lineage>
        <taxon>Bacteria</taxon>
        <taxon>Bacillati</taxon>
        <taxon>Chloroflexota</taxon>
        <taxon>Chloroflexia</taxon>
        <taxon>Chloroflexales</taxon>
        <taxon>Chloroflexineae</taxon>
        <taxon>Oscillochloridaceae</taxon>
        <taxon>Candidatus Viridilinea</taxon>
    </lineage>
</organism>
<reference evidence="1 2" key="1">
    <citation type="submission" date="2018-12" db="EMBL/GenBank/DDBJ databases">
        <title>Genome Sequence of Candidatus Viridilinea halotolerans isolated from saline sulfide-rich spring.</title>
        <authorList>
            <person name="Grouzdev D.S."/>
            <person name="Burganskaya E.I."/>
            <person name="Krutkina M.S."/>
            <person name="Sukhacheva M.V."/>
            <person name="Gorlenko V.M."/>
        </authorList>
    </citation>
    <scope>NUCLEOTIDE SEQUENCE [LARGE SCALE GENOMIC DNA]</scope>
    <source>
        <strain evidence="1">Chok-6</strain>
    </source>
</reference>
<proteinExistence type="predicted"/>
<dbReference type="AlphaFoldDB" id="A0A426UA08"/>
<protein>
    <submittedName>
        <fullName evidence="1">Uncharacterized protein</fullName>
    </submittedName>
</protein>
<accession>A0A426UA08</accession>
<evidence type="ECO:0000313" key="1">
    <source>
        <dbReference type="EMBL" id="RRR77051.1"/>
    </source>
</evidence>
<dbReference type="EMBL" id="RSAS01000081">
    <property type="protein sequence ID" value="RRR77051.1"/>
    <property type="molecule type" value="Genomic_DNA"/>
</dbReference>
<comment type="caution">
    <text evidence="1">The sequence shown here is derived from an EMBL/GenBank/DDBJ whole genome shotgun (WGS) entry which is preliminary data.</text>
</comment>
<sequence length="106" mass="11497">MKTIETTIVIFPDGRVHIPSHIGLPPGEHRAILVIDNTPKITSPQDERKQLRAALKAAGKLTDLTPNEKAVAAQATLTLEEAKTILDRVGDQPLSEIVLAMRGQSE</sequence>
<dbReference type="Proteomes" id="UP000280307">
    <property type="component" value="Unassembled WGS sequence"/>
</dbReference>
<name>A0A426UA08_9CHLR</name>